<dbReference type="KEGG" id="dfc:DFI_18260"/>
<proteinExistence type="predicted"/>
<gene>
    <name evidence="1" type="ORF">DFI_18260</name>
</gene>
<evidence type="ECO:0000313" key="1">
    <source>
        <dbReference type="EMBL" id="ASN83145.1"/>
    </source>
</evidence>
<sequence>MNHIRTIAVAAVLGLLIAGYVAWRGLARTLVARPVVITELGENRLQVVCDGTLHTTLNNRFEITRGDQTWLATEGQRNELRTSVYQVLSHGRPGPALSELQQKGCNLYLTAGQPQLIQFLSGESHAVKDELVRRMMALNGP</sequence>
<keyword evidence="1" id="KW-0614">Plasmid</keyword>
<accession>A0A221T2M2</accession>
<evidence type="ECO:0000313" key="2">
    <source>
        <dbReference type="Proteomes" id="UP000259030"/>
    </source>
</evidence>
<dbReference type="AlphaFoldDB" id="A0A221T2M2"/>
<dbReference type="Proteomes" id="UP000259030">
    <property type="component" value="Plasmid pDFI3"/>
</dbReference>
<dbReference type="RefSeq" id="WP_027464386.1">
    <property type="nucleotide sequence ID" value="NZ_CP021084.1"/>
</dbReference>
<name>A0A221T2M2_9DEIO</name>
<keyword evidence="2" id="KW-1185">Reference proteome</keyword>
<organism evidence="1 2">
    <name type="scientific">Deinococcus ficus</name>
    <dbReference type="NCBI Taxonomy" id="317577"/>
    <lineage>
        <taxon>Bacteria</taxon>
        <taxon>Thermotogati</taxon>
        <taxon>Deinococcota</taxon>
        <taxon>Deinococci</taxon>
        <taxon>Deinococcales</taxon>
        <taxon>Deinococcaceae</taxon>
        <taxon>Deinococcus</taxon>
    </lineage>
</organism>
<geneLocation type="plasmid" evidence="2">
    <name>pdfi3</name>
</geneLocation>
<protein>
    <submittedName>
        <fullName evidence="1">Uncharacterized protein</fullName>
    </submittedName>
</protein>
<reference evidence="1 2" key="1">
    <citation type="submission" date="2017-05" db="EMBL/GenBank/DDBJ databases">
        <title>The complete genome sequence of Deinococcus ficus isolated from the rhizosphere of the Ficus religiosa L. in Taiwan.</title>
        <authorList>
            <person name="Wu K.-M."/>
            <person name="Liao T.-L."/>
            <person name="Liu Y.-M."/>
            <person name="Young C.-C."/>
            <person name="Tsai S.-F."/>
        </authorList>
    </citation>
    <scope>NUCLEOTIDE SEQUENCE [LARGE SCALE GENOMIC DNA]</scope>
    <source>
        <strain evidence="1 2">CC-FR2-10</strain>
        <plasmid evidence="2">pdfi3</plasmid>
    </source>
</reference>
<dbReference type="EMBL" id="CP021084">
    <property type="protein sequence ID" value="ASN83145.1"/>
    <property type="molecule type" value="Genomic_DNA"/>
</dbReference>